<keyword evidence="1" id="KW-0862">Zinc</keyword>
<proteinExistence type="predicted"/>
<protein>
    <recommendedName>
        <fullName evidence="3">HIT-type domain-containing protein</fullName>
    </recommendedName>
</protein>
<dbReference type="eggNOG" id="KOG4317">
    <property type="taxonomic scope" value="Eukaryota"/>
</dbReference>
<dbReference type="InterPro" id="IPR039646">
    <property type="entry name" value="ZNHIT2"/>
</dbReference>
<dbReference type="CDD" id="cd23024">
    <property type="entry name" value="zf-HIT_ZNHIT2-3"/>
    <property type="match status" value="1"/>
</dbReference>
<evidence type="ECO:0000313" key="5">
    <source>
        <dbReference type="Proteomes" id="UP000008068"/>
    </source>
</evidence>
<keyword evidence="1" id="KW-0863">Zinc-finger</keyword>
<feature type="region of interest" description="Disordered" evidence="2">
    <location>
        <begin position="90"/>
        <end position="124"/>
    </location>
</feature>
<dbReference type="InterPro" id="IPR007529">
    <property type="entry name" value="Znf_HIT"/>
</dbReference>
<dbReference type="Gene3D" id="3.30.60.190">
    <property type="match status" value="1"/>
</dbReference>
<name>G0MG51_CAEBE</name>
<dbReference type="PROSITE" id="PS51083">
    <property type="entry name" value="ZF_HIT"/>
    <property type="match status" value="1"/>
</dbReference>
<evidence type="ECO:0000313" key="4">
    <source>
        <dbReference type="EMBL" id="EGT56541.1"/>
    </source>
</evidence>
<gene>
    <name evidence="4" type="ORF">CAEBREN_17347</name>
</gene>
<dbReference type="AlphaFoldDB" id="G0MG51"/>
<dbReference type="OrthoDB" id="5994at2759"/>
<feature type="domain" description="HIT-type" evidence="3">
    <location>
        <begin position="20"/>
        <end position="54"/>
    </location>
</feature>
<keyword evidence="5" id="KW-1185">Reference proteome</keyword>
<dbReference type="InParanoid" id="G0MG51"/>
<keyword evidence="1" id="KW-0479">Metal-binding</keyword>
<organism evidence="5">
    <name type="scientific">Caenorhabditis brenneri</name>
    <name type="common">Nematode worm</name>
    <dbReference type="NCBI Taxonomy" id="135651"/>
    <lineage>
        <taxon>Eukaryota</taxon>
        <taxon>Metazoa</taxon>
        <taxon>Ecdysozoa</taxon>
        <taxon>Nematoda</taxon>
        <taxon>Chromadorea</taxon>
        <taxon>Rhabditida</taxon>
        <taxon>Rhabditina</taxon>
        <taxon>Rhabditomorpha</taxon>
        <taxon>Rhabditoidea</taxon>
        <taxon>Rhabditidae</taxon>
        <taxon>Peloderinae</taxon>
        <taxon>Caenorhabditis</taxon>
    </lineage>
</organism>
<dbReference type="OMA" id="TIKCYRN"/>
<sequence length="196" mass="22318">MSTSLSTPSASSSTSSPSQCGICGVVKHEPYKCPRCSLLYCTIKCYRNPKHSECSEKFYQEQIKAELSGKKADISHKGDDYREKMQKFLDGDWSGIEEGEPLDSDDDGENDEEEMNKWQRQEDEAIKKTIESTIDDYELDDSEIDRRMTALGLSEDVDELLNTLTPEEREAFKQLAAEMQQEELGLDSSCFNLRKK</sequence>
<dbReference type="EMBL" id="GL379793">
    <property type="protein sequence ID" value="EGT56541.1"/>
    <property type="molecule type" value="Genomic_DNA"/>
</dbReference>
<dbReference type="STRING" id="135651.G0MG51"/>
<dbReference type="PANTHER" id="PTHR15555">
    <property type="entry name" value="ZINC FINGER HIT DOMAIN CONTAINING PROTEIN 2 PROTEIN FON -RELATED"/>
    <property type="match status" value="1"/>
</dbReference>
<evidence type="ECO:0000256" key="2">
    <source>
        <dbReference type="SAM" id="MobiDB-lite"/>
    </source>
</evidence>
<dbReference type="HOGENOM" id="CLU_1391353_0_0_1"/>
<dbReference type="FunCoup" id="G0MG51">
    <property type="interactions" value="4"/>
</dbReference>
<evidence type="ECO:0000256" key="1">
    <source>
        <dbReference type="PROSITE-ProRule" id="PRU00453"/>
    </source>
</evidence>
<feature type="compositionally biased region" description="Acidic residues" evidence="2">
    <location>
        <begin position="95"/>
        <end position="114"/>
    </location>
</feature>
<feature type="compositionally biased region" description="Basic and acidic residues" evidence="2">
    <location>
        <begin position="115"/>
        <end position="124"/>
    </location>
</feature>
<accession>G0MG51</accession>
<evidence type="ECO:0000259" key="3">
    <source>
        <dbReference type="PROSITE" id="PS51083"/>
    </source>
</evidence>
<reference evidence="5" key="1">
    <citation type="submission" date="2011-07" db="EMBL/GenBank/DDBJ databases">
        <authorList>
            <consortium name="Caenorhabditis brenneri Sequencing and Analysis Consortium"/>
            <person name="Wilson R.K."/>
        </authorList>
    </citation>
    <scope>NUCLEOTIDE SEQUENCE [LARGE SCALE GENOMIC DNA]</scope>
    <source>
        <strain evidence="5">PB2801</strain>
    </source>
</reference>
<dbReference type="SUPFAM" id="SSF144232">
    <property type="entry name" value="HIT/MYND zinc finger-like"/>
    <property type="match status" value="1"/>
</dbReference>
<dbReference type="PANTHER" id="PTHR15555:SF0">
    <property type="entry name" value="ZINC FINGER HIT DOMAIN-CONTAINING PROTEIN 2"/>
    <property type="match status" value="1"/>
</dbReference>
<dbReference type="GO" id="GO:0008270">
    <property type="term" value="F:zinc ion binding"/>
    <property type="evidence" value="ECO:0007669"/>
    <property type="project" value="UniProtKB-UniRule"/>
</dbReference>
<dbReference type="Proteomes" id="UP000008068">
    <property type="component" value="Unassembled WGS sequence"/>
</dbReference>